<dbReference type="GO" id="GO:0051301">
    <property type="term" value="P:cell division"/>
    <property type="evidence" value="ECO:0007669"/>
    <property type="project" value="UniProtKB-KW"/>
</dbReference>
<evidence type="ECO:0000256" key="6">
    <source>
        <dbReference type="ARBA" id="ARBA00022519"/>
    </source>
</evidence>
<keyword evidence="10 12" id="KW-0472">Membrane</keyword>
<feature type="transmembrane region" description="Helical" evidence="13">
    <location>
        <begin position="32"/>
        <end position="52"/>
    </location>
</feature>
<dbReference type="InterPro" id="IPR040690">
    <property type="entry name" value="FtsX_ECD"/>
</dbReference>
<comment type="subcellular location">
    <subcellularLocation>
        <location evidence="1">Cell inner membrane</location>
        <topology evidence="1">Multi-pass membrane protein</topology>
    </subcellularLocation>
</comment>
<evidence type="ECO:0000259" key="14">
    <source>
        <dbReference type="Pfam" id="PF02687"/>
    </source>
</evidence>
<evidence type="ECO:0000259" key="15">
    <source>
        <dbReference type="Pfam" id="PF18075"/>
    </source>
</evidence>
<evidence type="ECO:0000256" key="2">
    <source>
        <dbReference type="ARBA" id="ARBA00007379"/>
    </source>
</evidence>
<dbReference type="InterPro" id="IPR047590">
    <property type="entry name" value="FtsX_proteobact-type"/>
</dbReference>
<dbReference type="GO" id="GO:0032153">
    <property type="term" value="C:cell division site"/>
    <property type="evidence" value="ECO:0007669"/>
    <property type="project" value="TreeGrafter"/>
</dbReference>
<organism evidence="16 17">
    <name type="scientific">Volucribacter psittacicida</name>
    <dbReference type="NCBI Taxonomy" id="203482"/>
    <lineage>
        <taxon>Bacteria</taxon>
        <taxon>Pseudomonadati</taxon>
        <taxon>Pseudomonadota</taxon>
        <taxon>Gammaproteobacteria</taxon>
        <taxon>Pasteurellales</taxon>
        <taxon>Pasteurellaceae</taxon>
        <taxon>Volucribacter</taxon>
    </lineage>
</organism>
<dbReference type="PANTHER" id="PTHR47755">
    <property type="entry name" value="CELL DIVISION PROTEIN FTSX"/>
    <property type="match status" value="1"/>
</dbReference>
<evidence type="ECO:0000256" key="11">
    <source>
        <dbReference type="ARBA" id="ARBA00023306"/>
    </source>
</evidence>
<protein>
    <recommendedName>
        <fullName evidence="4 12">Cell division protein FtsX</fullName>
    </recommendedName>
</protein>
<dbReference type="Pfam" id="PF02687">
    <property type="entry name" value="FtsX"/>
    <property type="match status" value="1"/>
</dbReference>
<feature type="domain" description="FtsX extracellular" evidence="15">
    <location>
        <begin position="67"/>
        <end position="161"/>
    </location>
</feature>
<sequence length="308" mass="34660">MSRRINAPFWLQMDYVIRAVWADMMKKKFGTFFTILVITVSLTIPTVSYLLWKNTHLAATQFSPESQLTVYLHKNLSEQDANHVVEKIRAETGVESLQYISRQESLNQFRSWSGFGEELDILDDNPLPAVVMIQPLADYNEPNKRNALRNNLMKIKGVDEVRLDSDWLEKLTALTWLIAHVAIFCAVLMAVAVCLVIGNSIRTDVYSSLASIEVSKLLGATEQFILRPFLCTGIIYGLSGGIFACLLSSLLIGYFTSAVQYVADIFAVQFELNGLNFSETLFLLMICAVIGYVSAWLSASRYLNQEVQ</sequence>
<dbReference type="RefSeq" id="WP_132691804.1">
    <property type="nucleotide sequence ID" value="NZ_SMFT01000005.1"/>
</dbReference>
<evidence type="ECO:0000256" key="5">
    <source>
        <dbReference type="ARBA" id="ARBA00022475"/>
    </source>
</evidence>
<evidence type="ECO:0000313" key="16">
    <source>
        <dbReference type="EMBL" id="TCJ95889.1"/>
    </source>
</evidence>
<keyword evidence="8 13" id="KW-0812">Transmembrane</keyword>
<dbReference type="InterPro" id="IPR003838">
    <property type="entry name" value="ABC3_permease_C"/>
</dbReference>
<evidence type="ECO:0000256" key="9">
    <source>
        <dbReference type="ARBA" id="ARBA00022989"/>
    </source>
</evidence>
<dbReference type="InterPro" id="IPR004513">
    <property type="entry name" value="FtsX"/>
</dbReference>
<dbReference type="NCBIfam" id="TIGR00439">
    <property type="entry name" value="FtsX_Gneg"/>
    <property type="match status" value="1"/>
</dbReference>
<accession>A0A4R1FQX6</accession>
<keyword evidence="5 12" id="KW-1003">Cell membrane</keyword>
<dbReference type="PANTHER" id="PTHR47755:SF1">
    <property type="entry name" value="CELL DIVISION PROTEIN FTSX"/>
    <property type="match status" value="1"/>
</dbReference>
<keyword evidence="9 13" id="KW-1133">Transmembrane helix</keyword>
<proteinExistence type="inferred from homology"/>
<gene>
    <name evidence="16" type="ORF">EV694_1891</name>
</gene>
<comment type="subunit">
    <text evidence="3">Forms a membrane-associated complex with FtsE.</text>
</comment>
<dbReference type="AlphaFoldDB" id="A0A4R1FQX6"/>
<evidence type="ECO:0000256" key="4">
    <source>
        <dbReference type="ARBA" id="ARBA00021907"/>
    </source>
</evidence>
<feature type="transmembrane region" description="Helical" evidence="13">
    <location>
        <begin position="281"/>
        <end position="299"/>
    </location>
</feature>
<keyword evidence="6 12" id="KW-0997">Cell inner membrane</keyword>
<reference evidence="16 17" key="1">
    <citation type="submission" date="2019-03" db="EMBL/GenBank/DDBJ databases">
        <title>Genomic Encyclopedia of Type Strains, Phase IV (KMG-IV): sequencing the most valuable type-strain genomes for metagenomic binning, comparative biology and taxonomic classification.</title>
        <authorList>
            <person name="Goeker M."/>
        </authorList>
    </citation>
    <scope>NUCLEOTIDE SEQUENCE [LARGE SCALE GENOMIC DNA]</scope>
    <source>
        <strain evidence="16 17">DSM 15534</strain>
    </source>
</reference>
<keyword evidence="11 12" id="KW-0131">Cell cycle</keyword>
<dbReference type="Gene3D" id="3.30.70.3040">
    <property type="match status" value="1"/>
</dbReference>
<evidence type="ECO:0000256" key="1">
    <source>
        <dbReference type="ARBA" id="ARBA00004429"/>
    </source>
</evidence>
<feature type="transmembrane region" description="Helical" evidence="13">
    <location>
        <begin position="234"/>
        <end position="261"/>
    </location>
</feature>
<evidence type="ECO:0000256" key="3">
    <source>
        <dbReference type="ARBA" id="ARBA00011160"/>
    </source>
</evidence>
<keyword evidence="7 12" id="KW-0132">Cell division</keyword>
<name>A0A4R1FQX6_9PAST</name>
<evidence type="ECO:0000256" key="7">
    <source>
        <dbReference type="ARBA" id="ARBA00022618"/>
    </source>
</evidence>
<feature type="domain" description="ABC3 transporter permease C-terminal" evidence="14">
    <location>
        <begin position="184"/>
        <end position="305"/>
    </location>
</feature>
<evidence type="ECO:0000256" key="10">
    <source>
        <dbReference type="ARBA" id="ARBA00023136"/>
    </source>
</evidence>
<dbReference type="PIRSF" id="PIRSF003097">
    <property type="entry name" value="FtsX"/>
    <property type="match status" value="1"/>
</dbReference>
<comment type="function">
    <text evidence="12">Part of the ABC transporter FtsEX involved in cellular division.</text>
</comment>
<evidence type="ECO:0000313" key="17">
    <source>
        <dbReference type="Proteomes" id="UP000294702"/>
    </source>
</evidence>
<dbReference type="GO" id="GO:0005886">
    <property type="term" value="C:plasma membrane"/>
    <property type="evidence" value="ECO:0007669"/>
    <property type="project" value="UniProtKB-SubCell"/>
</dbReference>
<dbReference type="EMBL" id="SMFT01000005">
    <property type="protein sequence ID" value="TCJ95889.1"/>
    <property type="molecule type" value="Genomic_DNA"/>
</dbReference>
<keyword evidence="17" id="KW-1185">Reference proteome</keyword>
<evidence type="ECO:0000256" key="8">
    <source>
        <dbReference type="ARBA" id="ARBA00022692"/>
    </source>
</evidence>
<dbReference type="OrthoDB" id="9813411at2"/>
<dbReference type="Proteomes" id="UP000294702">
    <property type="component" value="Unassembled WGS sequence"/>
</dbReference>
<evidence type="ECO:0000256" key="13">
    <source>
        <dbReference type="SAM" id="Phobius"/>
    </source>
</evidence>
<feature type="transmembrane region" description="Helical" evidence="13">
    <location>
        <begin position="173"/>
        <end position="198"/>
    </location>
</feature>
<evidence type="ECO:0000256" key="12">
    <source>
        <dbReference type="PIRNR" id="PIRNR003097"/>
    </source>
</evidence>
<comment type="similarity">
    <text evidence="2 12">Belongs to the ABC-4 integral membrane protein family. FtsX subfamily.</text>
</comment>
<dbReference type="Pfam" id="PF18075">
    <property type="entry name" value="FtsX_ECD"/>
    <property type="match status" value="1"/>
</dbReference>
<comment type="caution">
    <text evidence="16">The sequence shown here is derived from an EMBL/GenBank/DDBJ whole genome shotgun (WGS) entry which is preliminary data.</text>
</comment>